<evidence type="ECO:0000313" key="1">
    <source>
        <dbReference type="EMBL" id="RMA40677.1"/>
    </source>
</evidence>
<name>A0A3L9Y0S3_9RHOB</name>
<proteinExistence type="predicted"/>
<sequence>MSDDEILGVIEEVATNGDVRGPTRTPGGVRVGGVVDGIEIEVVVGPDGGIRTRWPVSEPSVVRNPR</sequence>
<dbReference type="AlphaFoldDB" id="A0A3L9Y0S3"/>
<evidence type="ECO:0000313" key="2">
    <source>
        <dbReference type="Proteomes" id="UP000281343"/>
    </source>
</evidence>
<dbReference type="Proteomes" id="UP000281343">
    <property type="component" value="Unassembled WGS sequence"/>
</dbReference>
<comment type="caution">
    <text evidence="1">The sequence shown here is derived from an EMBL/GenBank/DDBJ whole genome shotgun (WGS) entry which is preliminary data.</text>
</comment>
<reference evidence="1 2" key="1">
    <citation type="submission" date="2018-10" db="EMBL/GenBank/DDBJ databases">
        <authorList>
            <person name="Jung H.S."/>
            <person name="Jeon C.O."/>
        </authorList>
    </citation>
    <scope>NUCLEOTIDE SEQUENCE [LARGE SCALE GENOMIC DNA]</scope>
    <source>
        <strain evidence="1 2">MA-7-27</strain>
    </source>
</reference>
<dbReference type="EMBL" id="RCNT01000014">
    <property type="protein sequence ID" value="RMA40677.1"/>
    <property type="molecule type" value="Genomic_DNA"/>
</dbReference>
<protein>
    <submittedName>
        <fullName evidence="1">Uncharacterized protein</fullName>
    </submittedName>
</protein>
<gene>
    <name evidence="1" type="ORF">D9R08_18540</name>
</gene>
<organism evidence="1 2">
    <name type="scientific">Rhodophyticola porphyridii</name>
    <dbReference type="NCBI Taxonomy" id="1852017"/>
    <lineage>
        <taxon>Bacteria</taxon>
        <taxon>Pseudomonadati</taxon>
        <taxon>Pseudomonadota</taxon>
        <taxon>Alphaproteobacteria</taxon>
        <taxon>Rhodobacterales</taxon>
        <taxon>Roseobacteraceae</taxon>
        <taxon>Rhodophyticola</taxon>
    </lineage>
</organism>
<dbReference type="GO" id="GO:0004519">
    <property type="term" value="F:endonuclease activity"/>
    <property type="evidence" value="ECO:0007669"/>
    <property type="project" value="InterPro"/>
</dbReference>
<keyword evidence="2" id="KW-1185">Reference proteome</keyword>
<accession>A0A3L9Y0S3</accession>